<dbReference type="RefSeq" id="WP_126674470.1">
    <property type="nucleotide sequence ID" value="NZ_RYZR01000007.1"/>
</dbReference>
<name>A0A3S0RR79_9GAMM</name>
<protein>
    <submittedName>
        <fullName evidence="1">Uncharacterized protein</fullName>
    </submittedName>
</protein>
<dbReference type="AlphaFoldDB" id="A0A3S0RR79"/>
<gene>
    <name evidence="1" type="ORF">EKH79_14015</name>
</gene>
<evidence type="ECO:0000313" key="1">
    <source>
        <dbReference type="EMBL" id="RUL62026.1"/>
    </source>
</evidence>
<organism evidence="1 2">
    <name type="scientific">Dyella dinghuensis</name>
    <dbReference type="NCBI Taxonomy" id="1920169"/>
    <lineage>
        <taxon>Bacteria</taxon>
        <taxon>Pseudomonadati</taxon>
        <taxon>Pseudomonadota</taxon>
        <taxon>Gammaproteobacteria</taxon>
        <taxon>Lysobacterales</taxon>
        <taxon>Rhodanobacteraceae</taxon>
        <taxon>Dyella</taxon>
    </lineage>
</organism>
<comment type="caution">
    <text evidence="1">The sequence shown here is derived from an EMBL/GenBank/DDBJ whole genome shotgun (WGS) entry which is preliminary data.</text>
</comment>
<dbReference type="EMBL" id="RYZR01000007">
    <property type="protein sequence ID" value="RUL62026.1"/>
    <property type="molecule type" value="Genomic_DNA"/>
</dbReference>
<sequence length="132" mass="14455">MIGPAGVAIKQVEQQLAALGLVLIENRDYGATFSSATHTLRVTSEPHYAGLSISLRNAYGETFELGLLAHMLAPEYQAQAHASHTTNGQEMYDLTSMVRFLHDNKALVFEQPASYFAAYQEASKLRLAKIGL</sequence>
<dbReference type="Proteomes" id="UP000267077">
    <property type="component" value="Unassembled WGS sequence"/>
</dbReference>
<reference evidence="1 2" key="1">
    <citation type="submission" date="2018-12" db="EMBL/GenBank/DDBJ databases">
        <title>Dyella dinghuensis sp. nov. DHOA06 and Dyella choica sp. nov. 4M-K27, isolated from forest soil.</title>
        <authorList>
            <person name="Qiu L.-H."/>
            <person name="Gao Z.-H."/>
        </authorList>
    </citation>
    <scope>NUCLEOTIDE SEQUENCE [LARGE SCALE GENOMIC DNA]</scope>
    <source>
        <strain evidence="1 2">DHOA06</strain>
    </source>
</reference>
<proteinExistence type="predicted"/>
<accession>A0A3S0RR79</accession>
<evidence type="ECO:0000313" key="2">
    <source>
        <dbReference type="Proteomes" id="UP000267077"/>
    </source>
</evidence>
<keyword evidence="2" id="KW-1185">Reference proteome</keyword>